<reference evidence="1" key="1">
    <citation type="journal article" date="2020" name="Nature">
        <title>Giant virus diversity and host interactions through global metagenomics.</title>
        <authorList>
            <person name="Schulz F."/>
            <person name="Roux S."/>
            <person name="Paez-Espino D."/>
            <person name="Jungbluth S."/>
            <person name="Walsh D.A."/>
            <person name="Denef V.J."/>
            <person name="McMahon K.D."/>
            <person name="Konstantinidis K.T."/>
            <person name="Eloe-Fadrosh E.A."/>
            <person name="Kyrpides N.C."/>
            <person name="Woyke T."/>
        </authorList>
    </citation>
    <scope>NUCLEOTIDE SEQUENCE</scope>
    <source>
        <strain evidence="1">GVMAG-M-3300005589-24</strain>
    </source>
</reference>
<organism evidence="1">
    <name type="scientific">viral metagenome</name>
    <dbReference type="NCBI Taxonomy" id="1070528"/>
    <lineage>
        <taxon>unclassified sequences</taxon>
        <taxon>metagenomes</taxon>
        <taxon>organismal metagenomes</taxon>
    </lineage>
</organism>
<accession>A0A6C0EKX9</accession>
<dbReference type="EMBL" id="MN738876">
    <property type="protein sequence ID" value="QHT29321.1"/>
    <property type="molecule type" value="Genomic_DNA"/>
</dbReference>
<sequence>MDKYNRAAHKCISPLNLYRLSYIENSATNIMAISCDDQCNQHCYDGVIGTVYNKLSQNGRLKLDRTFDAYGAFEVICFPGEKVKRVTLYTEESVEGKQVFQHIKTVKNVEGKFSFFDTMFLYRNYEFPLFIEVEFEKSMRNFGDNVPFCPMVGYEGISLKLNKLSLLPVSF</sequence>
<proteinExistence type="predicted"/>
<dbReference type="PROSITE" id="PS51257">
    <property type="entry name" value="PROKAR_LIPOPROTEIN"/>
    <property type="match status" value="1"/>
</dbReference>
<dbReference type="AlphaFoldDB" id="A0A6C0EKX9"/>
<name>A0A6C0EKX9_9ZZZZ</name>
<protein>
    <submittedName>
        <fullName evidence="1">Uncharacterized protein</fullName>
    </submittedName>
</protein>
<evidence type="ECO:0000313" key="1">
    <source>
        <dbReference type="EMBL" id="QHT29321.1"/>
    </source>
</evidence>